<accession>A0A1D1UMS9</accession>
<gene>
    <name evidence="8" type="primary">RvY_01255-1</name>
    <name evidence="8" type="synonym">RvY_01255.1</name>
    <name evidence="8" type="ORF">RvY_01255</name>
</gene>
<dbReference type="Proteomes" id="UP000186922">
    <property type="component" value="Unassembled WGS sequence"/>
</dbReference>
<evidence type="ECO:0000256" key="4">
    <source>
        <dbReference type="ARBA" id="ARBA00023125"/>
    </source>
</evidence>
<dbReference type="PANTHER" id="PTHR12533:SF7">
    <property type="entry name" value="NFAT NUCLEAR FACTOR, ISOFORM B"/>
    <property type="match status" value="1"/>
</dbReference>
<dbReference type="GO" id="GO:0000981">
    <property type="term" value="F:DNA-binding transcription factor activity, RNA polymerase II-specific"/>
    <property type="evidence" value="ECO:0007669"/>
    <property type="project" value="TreeGrafter"/>
</dbReference>
<keyword evidence="5" id="KW-0804">Transcription</keyword>
<dbReference type="GO" id="GO:0000978">
    <property type="term" value="F:RNA polymerase II cis-regulatory region sequence-specific DNA binding"/>
    <property type="evidence" value="ECO:0007669"/>
    <property type="project" value="TreeGrafter"/>
</dbReference>
<dbReference type="InterPro" id="IPR014756">
    <property type="entry name" value="Ig_E-set"/>
</dbReference>
<keyword evidence="9" id="KW-1185">Reference proteome</keyword>
<proteinExistence type="predicted"/>
<dbReference type="InterPro" id="IPR011539">
    <property type="entry name" value="RHD_DNA_bind_dom"/>
</dbReference>
<organism evidence="8 9">
    <name type="scientific">Ramazzottius varieornatus</name>
    <name type="common">Water bear</name>
    <name type="synonym">Tardigrade</name>
    <dbReference type="NCBI Taxonomy" id="947166"/>
    <lineage>
        <taxon>Eukaryota</taxon>
        <taxon>Metazoa</taxon>
        <taxon>Ecdysozoa</taxon>
        <taxon>Tardigrada</taxon>
        <taxon>Eutardigrada</taxon>
        <taxon>Parachela</taxon>
        <taxon>Hypsibioidea</taxon>
        <taxon>Ramazzottiidae</taxon>
        <taxon>Ramazzottius</taxon>
    </lineage>
</organism>
<evidence type="ECO:0000256" key="6">
    <source>
        <dbReference type="ARBA" id="ARBA00023242"/>
    </source>
</evidence>
<dbReference type="EMBL" id="BDGG01000001">
    <property type="protein sequence ID" value="GAU88577.1"/>
    <property type="molecule type" value="Genomic_DNA"/>
</dbReference>
<dbReference type="PROSITE" id="PS50254">
    <property type="entry name" value="REL_2"/>
    <property type="match status" value="1"/>
</dbReference>
<keyword evidence="6" id="KW-0539">Nucleus</keyword>
<evidence type="ECO:0000313" key="9">
    <source>
        <dbReference type="Proteomes" id="UP000186922"/>
    </source>
</evidence>
<dbReference type="InterPro" id="IPR008366">
    <property type="entry name" value="NFAT"/>
</dbReference>
<evidence type="ECO:0000256" key="2">
    <source>
        <dbReference type="ARBA" id="ARBA00022553"/>
    </source>
</evidence>
<dbReference type="InterPro" id="IPR032397">
    <property type="entry name" value="RHD_dimer"/>
</dbReference>
<comment type="subcellular location">
    <subcellularLocation>
        <location evidence="1">Nucleus</location>
    </subcellularLocation>
</comment>
<dbReference type="PANTHER" id="PTHR12533">
    <property type="entry name" value="NFAT"/>
    <property type="match status" value="1"/>
</dbReference>
<dbReference type="InterPro" id="IPR008967">
    <property type="entry name" value="p53-like_TF_DNA-bd_sf"/>
</dbReference>
<dbReference type="InterPro" id="IPR037059">
    <property type="entry name" value="RHD_DNA_bind_dom_sf"/>
</dbReference>
<feature type="domain" description="RHD" evidence="7">
    <location>
        <begin position="158"/>
        <end position="333"/>
    </location>
</feature>
<dbReference type="GO" id="GO:0005634">
    <property type="term" value="C:nucleus"/>
    <property type="evidence" value="ECO:0007669"/>
    <property type="project" value="UniProtKB-SubCell"/>
</dbReference>
<dbReference type="GO" id="GO:0005667">
    <property type="term" value="C:transcription regulator complex"/>
    <property type="evidence" value="ECO:0007669"/>
    <property type="project" value="TreeGrafter"/>
</dbReference>
<evidence type="ECO:0000313" key="8">
    <source>
        <dbReference type="EMBL" id="GAU88577.1"/>
    </source>
</evidence>
<keyword evidence="3" id="KW-0805">Transcription regulation</keyword>
<dbReference type="SUPFAM" id="SSF81296">
    <property type="entry name" value="E set domains"/>
    <property type="match status" value="1"/>
</dbReference>
<dbReference type="InterPro" id="IPR013783">
    <property type="entry name" value="Ig-like_fold"/>
</dbReference>
<dbReference type="Gene3D" id="2.60.40.10">
    <property type="entry name" value="Immunoglobulins"/>
    <property type="match status" value="1"/>
</dbReference>
<dbReference type="Pfam" id="PF16179">
    <property type="entry name" value="RHD_dimer"/>
    <property type="match status" value="1"/>
</dbReference>
<keyword evidence="2" id="KW-0597">Phosphoprotein</keyword>
<evidence type="ECO:0000256" key="5">
    <source>
        <dbReference type="ARBA" id="ARBA00023163"/>
    </source>
</evidence>
<dbReference type="AlphaFoldDB" id="A0A1D1UMS9"/>
<comment type="caution">
    <text evidence="8">The sequence shown here is derived from an EMBL/GenBank/DDBJ whole genome shotgun (WGS) entry which is preliminary data.</text>
</comment>
<dbReference type="Gene3D" id="2.60.40.340">
    <property type="entry name" value="Rel homology domain (RHD), DNA-binding domain"/>
    <property type="match status" value="1"/>
</dbReference>
<dbReference type="SUPFAM" id="SSF49417">
    <property type="entry name" value="p53-like transcription factors"/>
    <property type="match status" value="1"/>
</dbReference>
<sequence length="671" mass="73481">MSTSMEELLQHFQQQRQESLNISNISCSMAHAVAPTTLSDVLPPSSPASQQQQQLFLVGNLAQTQRPRLATWTFSPADSGYAESVASPGTCSLPGCKKRFSASLDDISDSSGSGNKIHRQESIAEIEGSDLENSFFRLDFSQEYPSRTGCTELLILRQPEAQHRPRYETEGSRGRIKDRSGSMCPAVQLRNFHGQSAVLQVYVAVERGLPKPHPLFRVCKVNSKRTAPAILRSQPEDNCTILEIPFSAKDDWTIDIDCCSLVKLRNSDCDALKKASGSASALSDGKVDPSKRPKRMGCPKVRLGFRAILTMLDGSILVLQTTSSTISCSSTLGVPEVHFVSHKSCPASGGLDIVVIGRGFVRNESHLFVIERDQDDNTLWEAELDIAWDKFNQVHLVGTLPAYRDPSVSHPVLVYLSVRNNDGKKSDLQPLIYTPVDSVEIAHTVTVVTREEPVKELSHSSVKIDPYPIQPKSPDSPVLIASQPPVGVLADGNIHYLIQLPGTAQPIIITVPQPNNVVTQELPQFAVETVSPAVEQKPFPLPQSPTSYDQPVLESHVCPAEETCSVVAERSNYINSTESGLPSGSDGGKEDCENAASQLDQLLREIFGFDILPEAYPQVLAGAAQQQQDNQQHQQCYQAYDMDLGNAEAWLMEVEQENSAGYADYESSGRQ</sequence>
<evidence type="ECO:0000256" key="3">
    <source>
        <dbReference type="ARBA" id="ARBA00023015"/>
    </source>
</evidence>
<dbReference type="Pfam" id="PF00554">
    <property type="entry name" value="RHD_DNA_bind"/>
    <property type="match status" value="1"/>
</dbReference>
<evidence type="ECO:0000259" key="7">
    <source>
        <dbReference type="PROSITE" id="PS50254"/>
    </source>
</evidence>
<protein>
    <recommendedName>
        <fullName evidence="7">RHD domain-containing protein</fullName>
    </recommendedName>
</protein>
<reference evidence="8 9" key="1">
    <citation type="journal article" date="2016" name="Nat. Commun.">
        <title>Extremotolerant tardigrade genome and improved radiotolerance of human cultured cells by tardigrade-unique protein.</title>
        <authorList>
            <person name="Hashimoto T."/>
            <person name="Horikawa D.D."/>
            <person name="Saito Y."/>
            <person name="Kuwahara H."/>
            <person name="Kozuka-Hata H."/>
            <person name="Shin-I T."/>
            <person name="Minakuchi Y."/>
            <person name="Ohishi K."/>
            <person name="Motoyama A."/>
            <person name="Aizu T."/>
            <person name="Enomoto A."/>
            <person name="Kondo K."/>
            <person name="Tanaka S."/>
            <person name="Hara Y."/>
            <person name="Koshikawa S."/>
            <person name="Sagara H."/>
            <person name="Miura T."/>
            <person name="Yokobori S."/>
            <person name="Miyagawa K."/>
            <person name="Suzuki Y."/>
            <person name="Kubo T."/>
            <person name="Oyama M."/>
            <person name="Kohara Y."/>
            <person name="Fujiyama A."/>
            <person name="Arakawa K."/>
            <person name="Katayama T."/>
            <person name="Toyoda A."/>
            <person name="Kunieda T."/>
        </authorList>
    </citation>
    <scope>NUCLEOTIDE SEQUENCE [LARGE SCALE GENOMIC DNA]</scope>
    <source>
        <strain evidence="8 9">YOKOZUNA-1</strain>
    </source>
</reference>
<name>A0A1D1UMS9_RAMVA</name>
<evidence type="ECO:0000256" key="1">
    <source>
        <dbReference type="ARBA" id="ARBA00004123"/>
    </source>
</evidence>
<keyword evidence="4" id="KW-0238">DNA-binding</keyword>
<dbReference type="OrthoDB" id="5346094at2759"/>